<protein>
    <recommendedName>
        <fullName evidence="3">Sulfatase N-terminal domain-containing protein</fullName>
    </recommendedName>
</protein>
<dbReference type="AlphaFoldDB" id="A0A4V3I6N7"/>
<dbReference type="CDD" id="cd16027">
    <property type="entry name" value="SGSH"/>
    <property type="match status" value="1"/>
</dbReference>
<reference evidence="4 5" key="1">
    <citation type="submission" date="2019-03" db="EMBL/GenBank/DDBJ databases">
        <title>Genomics of glacier-inhabiting Cryobacterium strains.</title>
        <authorList>
            <person name="Liu Q."/>
            <person name="Xin Y.-H."/>
        </authorList>
    </citation>
    <scope>NUCLEOTIDE SEQUENCE [LARGE SCALE GENOMIC DNA]</scope>
    <source>
        <strain evidence="4 5">Sr47</strain>
    </source>
</reference>
<proteinExistence type="inferred from homology"/>
<dbReference type="PANTHER" id="PTHR42693">
    <property type="entry name" value="ARYLSULFATASE FAMILY MEMBER"/>
    <property type="match status" value="1"/>
</dbReference>
<dbReference type="InterPro" id="IPR000917">
    <property type="entry name" value="Sulfatase_N"/>
</dbReference>
<evidence type="ECO:0000256" key="1">
    <source>
        <dbReference type="ARBA" id="ARBA00008779"/>
    </source>
</evidence>
<gene>
    <name evidence="4" type="ORF">E3O23_04580</name>
</gene>
<dbReference type="GO" id="GO:0004065">
    <property type="term" value="F:arylsulfatase activity"/>
    <property type="evidence" value="ECO:0007669"/>
    <property type="project" value="TreeGrafter"/>
</dbReference>
<dbReference type="InterPro" id="IPR050738">
    <property type="entry name" value="Sulfatase"/>
</dbReference>
<feature type="domain" description="Sulfatase N-terminal" evidence="3">
    <location>
        <begin position="6"/>
        <end position="297"/>
    </location>
</feature>
<dbReference type="Gene3D" id="3.40.720.10">
    <property type="entry name" value="Alkaline Phosphatase, subunit A"/>
    <property type="match status" value="1"/>
</dbReference>
<dbReference type="EMBL" id="SOEZ01000024">
    <property type="protein sequence ID" value="TFB53610.1"/>
    <property type="molecule type" value="Genomic_DNA"/>
</dbReference>
<dbReference type="InterPro" id="IPR017850">
    <property type="entry name" value="Alkaline_phosphatase_core_sf"/>
</dbReference>
<dbReference type="Proteomes" id="UP000297866">
    <property type="component" value="Unassembled WGS sequence"/>
</dbReference>
<evidence type="ECO:0000313" key="4">
    <source>
        <dbReference type="EMBL" id="TFB53610.1"/>
    </source>
</evidence>
<organism evidence="4 5">
    <name type="scientific">Cryobacterium tagatosivorans</name>
    <dbReference type="NCBI Taxonomy" id="1259199"/>
    <lineage>
        <taxon>Bacteria</taxon>
        <taxon>Bacillati</taxon>
        <taxon>Actinomycetota</taxon>
        <taxon>Actinomycetes</taxon>
        <taxon>Micrococcales</taxon>
        <taxon>Microbacteriaceae</taxon>
        <taxon>Cryobacterium</taxon>
    </lineage>
</organism>
<dbReference type="OrthoDB" id="9777306at2"/>
<comment type="caution">
    <text evidence="4">The sequence shown here is derived from an EMBL/GenBank/DDBJ whole genome shotgun (WGS) entry which is preliminary data.</text>
</comment>
<dbReference type="SUPFAM" id="SSF53649">
    <property type="entry name" value="Alkaline phosphatase-like"/>
    <property type="match status" value="1"/>
</dbReference>
<accession>A0A4V3I6N7</accession>
<name>A0A4V3I6N7_9MICO</name>
<keyword evidence="2" id="KW-0378">Hydrolase</keyword>
<evidence type="ECO:0000313" key="5">
    <source>
        <dbReference type="Proteomes" id="UP000297866"/>
    </source>
</evidence>
<dbReference type="RefSeq" id="WP_134488608.1">
    <property type="nucleotide sequence ID" value="NZ_SOEZ01000024.1"/>
</dbReference>
<evidence type="ECO:0000259" key="3">
    <source>
        <dbReference type="Pfam" id="PF00884"/>
    </source>
</evidence>
<sequence length="449" mass="49231">MTDRWNILLITADDLGGDTPSSFGGPPGVMPAVDGLAGEGMAFHRAHVAAAVCQPSRSAMLTGLWPYRNGAEGFEPIADGIPVLTDYLREVGYQAGILGKVDHLQPVDRFGWVTWISMRELGMGRDPQAYSSAATSFFATHADEPWFLMANAHDPHRPFDGSADETARFGEEDLARIPAPSQRYRPGEHPVPGFLPRLPGVEQEYAQYLSSSRRCDDVVKALLVALDHSGQADRTIVIFLSDNGIAVPFAKANCYLQSTRTPLVIRWPGRTTPGAADEEHFVSALDLFPTLCEAAGIPTPAGLDGRSLTGLIDGASEADRDLAFTVFHETSAKRRFEMRCVQDSDFGYIWNAWSDEGVEYEAENMEGMTWSAMSGAAAEDPEVAARVEFYVRREPEELYQLTTDPNSLVNLAGDPAFEAEATRLRATMAEWLESTGDFLAERYRRDLAA</sequence>
<comment type="similarity">
    <text evidence="1">Belongs to the sulfatase family.</text>
</comment>
<dbReference type="Pfam" id="PF00884">
    <property type="entry name" value="Sulfatase"/>
    <property type="match status" value="1"/>
</dbReference>
<evidence type="ECO:0000256" key="2">
    <source>
        <dbReference type="ARBA" id="ARBA00022801"/>
    </source>
</evidence>
<keyword evidence="5" id="KW-1185">Reference proteome</keyword>
<dbReference type="PANTHER" id="PTHR42693:SF53">
    <property type="entry name" value="ENDO-4-O-SULFATASE"/>
    <property type="match status" value="1"/>
</dbReference>